<name>A0A507FM74_9FUNG</name>
<dbReference type="InterPro" id="IPR018383">
    <property type="entry name" value="UPF0324_pro"/>
</dbReference>
<keyword evidence="9" id="KW-1185">Reference proteome</keyword>
<dbReference type="AlphaFoldDB" id="A0A507FM74"/>
<feature type="transmembrane region" description="Helical" evidence="7">
    <location>
        <begin position="185"/>
        <end position="208"/>
    </location>
</feature>
<evidence type="ECO:0000313" key="8">
    <source>
        <dbReference type="EMBL" id="TPX77521.1"/>
    </source>
</evidence>
<evidence type="ECO:0000313" key="9">
    <source>
        <dbReference type="Proteomes" id="UP000320333"/>
    </source>
</evidence>
<keyword evidence="3" id="KW-1003">Cell membrane</keyword>
<keyword evidence="6 7" id="KW-0472">Membrane</keyword>
<comment type="subcellular location">
    <subcellularLocation>
        <location evidence="1">Cell membrane</location>
        <topology evidence="1">Multi-pass membrane protein</topology>
    </subcellularLocation>
</comment>
<proteinExistence type="inferred from homology"/>
<evidence type="ECO:0000256" key="1">
    <source>
        <dbReference type="ARBA" id="ARBA00004651"/>
    </source>
</evidence>
<feature type="transmembrane region" description="Helical" evidence="7">
    <location>
        <begin position="297"/>
        <end position="314"/>
    </location>
</feature>
<protein>
    <submittedName>
        <fullName evidence="8">Uncharacterized protein</fullName>
    </submittedName>
</protein>
<reference evidence="8 9" key="1">
    <citation type="journal article" date="2019" name="Sci. Rep.">
        <title>Comparative genomics of chytrid fungi reveal insights into the obligate biotrophic and pathogenic lifestyle of Synchytrium endobioticum.</title>
        <authorList>
            <person name="van de Vossenberg B.T.L.H."/>
            <person name="Warris S."/>
            <person name="Nguyen H.D.T."/>
            <person name="van Gent-Pelzer M.P.E."/>
            <person name="Joly D.L."/>
            <person name="van de Geest H.C."/>
            <person name="Bonants P.J.M."/>
            <person name="Smith D.S."/>
            <person name="Levesque C.A."/>
            <person name="van der Lee T.A.J."/>
        </authorList>
    </citation>
    <scope>NUCLEOTIDE SEQUENCE [LARGE SCALE GENOMIC DNA]</scope>
    <source>
        <strain evidence="8 9">CBS 675.73</strain>
    </source>
</reference>
<feature type="transmembrane region" description="Helical" evidence="7">
    <location>
        <begin position="335"/>
        <end position="353"/>
    </location>
</feature>
<dbReference type="OrthoDB" id="2134320at2759"/>
<keyword evidence="5 7" id="KW-1133">Transmembrane helix</keyword>
<dbReference type="Pfam" id="PF03601">
    <property type="entry name" value="Cons_hypoth698"/>
    <property type="match status" value="1"/>
</dbReference>
<evidence type="ECO:0000256" key="4">
    <source>
        <dbReference type="ARBA" id="ARBA00022692"/>
    </source>
</evidence>
<dbReference type="Proteomes" id="UP000320333">
    <property type="component" value="Unassembled WGS sequence"/>
</dbReference>
<dbReference type="PANTHER" id="PTHR30106:SF2">
    <property type="entry name" value="UPF0324 INNER MEMBRANE PROTEIN YEIH"/>
    <property type="match status" value="1"/>
</dbReference>
<feature type="transmembrane region" description="Helical" evidence="7">
    <location>
        <begin position="215"/>
        <end position="241"/>
    </location>
</feature>
<evidence type="ECO:0000256" key="3">
    <source>
        <dbReference type="ARBA" id="ARBA00022475"/>
    </source>
</evidence>
<feature type="transmembrane region" description="Helical" evidence="7">
    <location>
        <begin position="412"/>
        <end position="433"/>
    </location>
</feature>
<comment type="similarity">
    <text evidence="2">Belongs to the UPF0324 family.</text>
</comment>
<evidence type="ECO:0000256" key="7">
    <source>
        <dbReference type="SAM" id="Phobius"/>
    </source>
</evidence>
<comment type="caution">
    <text evidence="8">The sequence shown here is derived from an EMBL/GenBank/DDBJ whole genome shotgun (WGS) entry which is preliminary data.</text>
</comment>
<dbReference type="EMBL" id="QEAP01000019">
    <property type="protein sequence ID" value="TPX77521.1"/>
    <property type="molecule type" value="Genomic_DNA"/>
</dbReference>
<accession>A0A507FM74</accession>
<feature type="transmembrane region" description="Helical" evidence="7">
    <location>
        <begin position="154"/>
        <end position="179"/>
    </location>
</feature>
<dbReference type="PANTHER" id="PTHR30106">
    <property type="entry name" value="INNER MEMBRANE PROTEIN YEIH-RELATED"/>
    <property type="match status" value="1"/>
</dbReference>
<keyword evidence="4 7" id="KW-0812">Transmembrane</keyword>
<evidence type="ECO:0000256" key="2">
    <source>
        <dbReference type="ARBA" id="ARBA00007977"/>
    </source>
</evidence>
<evidence type="ECO:0000256" key="6">
    <source>
        <dbReference type="ARBA" id="ARBA00023136"/>
    </source>
</evidence>
<dbReference type="GO" id="GO:0005886">
    <property type="term" value="C:plasma membrane"/>
    <property type="evidence" value="ECO:0007669"/>
    <property type="project" value="UniProtKB-SubCell"/>
</dbReference>
<gene>
    <name evidence="8" type="ORF">CcCBS67573_g01204</name>
</gene>
<evidence type="ECO:0000256" key="5">
    <source>
        <dbReference type="ARBA" id="ARBA00022989"/>
    </source>
</evidence>
<organism evidence="8 9">
    <name type="scientific">Chytriomyces confervae</name>
    <dbReference type="NCBI Taxonomy" id="246404"/>
    <lineage>
        <taxon>Eukaryota</taxon>
        <taxon>Fungi</taxon>
        <taxon>Fungi incertae sedis</taxon>
        <taxon>Chytridiomycota</taxon>
        <taxon>Chytridiomycota incertae sedis</taxon>
        <taxon>Chytridiomycetes</taxon>
        <taxon>Chytridiales</taxon>
        <taxon>Chytriomycetaceae</taxon>
        <taxon>Chytriomyces</taxon>
    </lineage>
</organism>
<sequence length="444" mass="45482">MIRTGIRCAGRNAVSISITGGAWRHTKPRLLSVSRDKAAGTAACVGVLGLATAISATVFGGTVSPVPIAVIAGVAVGALHERFPFVSAPPPPDQPLRVGNDIDKTTAKDNATSSTSANLVSFKLDPSFASTTLLRLGVVCVGAKLSLASVATSAALCLPVVVPTIAVTVVAAVGTAHVLGLHRDFAVLMAAGTAICGVTAISTVGPAIGAAKTHVAVAVANVVVFGMLGMIAYPLLAHYLFFDDIEDKDSLSPSTKAGLFLGVAIHDSSQVLGAAMSFRDTYGNDEEAFGMATVTKLTRNLLLVVAVPLLSLLHRSLDRGQSTVAISGSLKKPPLFPLFVLGFLGMAALRTFGDLLISSNPSLSDGVRAAWKDSYTFIGDTLGGKFFLGTAMAGVGLGTKVSMLRGVGWRPFVVGGVAACAASITGVLSIYVLSKMGRKKTLHV</sequence>